<feature type="transmembrane region" description="Helical" evidence="6">
    <location>
        <begin position="64"/>
        <end position="81"/>
    </location>
</feature>
<reference evidence="8 9" key="1">
    <citation type="submission" date="2018-08" db="EMBL/GenBank/DDBJ databases">
        <title>Komagataeibacter sp. AV 382.</title>
        <authorList>
            <person name="Skraban J."/>
            <person name="Trcek J."/>
        </authorList>
    </citation>
    <scope>NUCLEOTIDE SEQUENCE [LARGE SCALE GENOMIC DNA]</scope>
    <source>
        <strain evidence="8 9">AV 382</strain>
    </source>
</reference>
<keyword evidence="2" id="KW-1003">Cell membrane</keyword>
<dbReference type="GO" id="GO:0005886">
    <property type="term" value="C:plasma membrane"/>
    <property type="evidence" value="ECO:0007669"/>
    <property type="project" value="UniProtKB-SubCell"/>
</dbReference>
<evidence type="ECO:0000256" key="1">
    <source>
        <dbReference type="ARBA" id="ARBA00004651"/>
    </source>
</evidence>
<dbReference type="PANTHER" id="PTHR47371:SF3">
    <property type="entry name" value="PHOSPHOGLYCEROL TRANSFERASE I"/>
    <property type="match status" value="1"/>
</dbReference>
<proteinExistence type="predicted"/>
<feature type="transmembrane region" description="Helical" evidence="6">
    <location>
        <begin position="172"/>
        <end position="193"/>
    </location>
</feature>
<feature type="transmembrane region" description="Helical" evidence="6">
    <location>
        <begin position="199"/>
        <end position="219"/>
    </location>
</feature>
<keyword evidence="9" id="KW-1185">Reference proteome</keyword>
<protein>
    <submittedName>
        <fullName evidence="8">LTA synthase family protein</fullName>
    </submittedName>
</protein>
<feature type="transmembrane region" description="Helical" evidence="6">
    <location>
        <begin position="102"/>
        <end position="135"/>
    </location>
</feature>
<dbReference type="InterPro" id="IPR000917">
    <property type="entry name" value="Sulfatase_N"/>
</dbReference>
<evidence type="ECO:0000313" key="8">
    <source>
        <dbReference type="EMBL" id="RFD19384.1"/>
    </source>
</evidence>
<dbReference type="EMBL" id="QUWV01000099">
    <property type="protein sequence ID" value="RFD19384.1"/>
    <property type="molecule type" value="Genomic_DNA"/>
</dbReference>
<comment type="subcellular location">
    <subcellularLocation>
        <location evidence="1">Cell membrane</location>
        <topology evidence="1">Multi-pass membrane protein</topology>
    </subcellularLocation>
</comment>
<dbReference type="PANTHER" id="PTHR47371">
    <property type="entry name" value="LIPOTEICHOIC ACID SYNTHASE"/>
    <property type="match status" value="1"/>
</dbReference>
<accession>A0A371YYR6</accession>
<dbReference type="Gene3D" id="3.40.720.10">
    <property type="entry name" value="Alkaline Phosphatase, subunit A"/>
    <property type="match status" value="1"/>
</dbReference>
<dbReference type="CDD" id="cd16015">
    <property type="entry name" value="LTA_synthase"/>
    <property type="match status" value="1"/>
</dbReference>
<evidence type="ECO:0000256" key="3">
    <source>
        <dbReference type="ARBA" id="ARBA00022692"/>
    </source>
</evidence>
<comment type="caution">
    <text evidence="8">The sequence shown here is derived from an EMBL/GenBank/DDBJ whole genome shotgun (WGS) entry which is preliminary data.</text>
</comment>
<feature type="domain" description="Sulfatase N-terminal" evidence="7">
    <location>
        <begin position="272"/>
        <end position="496"/>
    </location>
</feature>
<name>A0A371YYR6_9PROT</name>
<evidence type="ECO:0000256" key="6">
    <source>
        <dbReference type="SAM" id="Phobius"/>
    </source>
</evidence>
<evidence type="ECO:0000256" key="2">
    <source>
        <dbReference type="ARBA" id="ARBA00022475"/>
    </source>
</evidence>
<sequence>MRRNCVSMWRPPAPNARRNCYRPAWTPSAHGGTHRNKPAPGAYWTLDPFCRAEYGARMGFASDLGFSIAVFTAALCITFLMEHLTRPVGRSLWSAPRLVLHGLVMAGVFGWCALASGSVWLSACVMVLGVLVAVIASNIKFSLLGEPLLFSDVVVAQSFLRNPKFYLFSVPLPARVAVVAIVLLLPALFVYVACQGLHAGVRLAGALMAIGAWAGLRLVPAARWAPVPAARADIARLGLIGSLQLYWRRWQAEPDGKPPPLNPSARPARDIVVVVQCESFADPHRLGLGSNVTLPPMPGLEHARRIASAWGRLEVSGFGAYTMRTEYGVLFGRTEAELGFRYFDPFLTAGREKTFALPYRLGRAGYETVFMHPHNLGFYSRDRLMPAIGFDQLVGAEAFAHAPSFSMPYTPDCDVADAVLQRVSNATGPLFIYVVTMENHGPWPQAEGGGLGHYLRHLRGSDRMLDRLARGLEATQQAATLVFFGDHRPSIPGSVVPGGERDTPFVVIDFPVAGASPVVGAESLTPAGLHDVIERHALGGAA</sequence>
<gene>
    <name evidence="8" type="ORF">DY926_11550</name>
</gene>
<organism evidence="8 9">
    <name type="scientific">Komagataeibacter melaceti</name>
    <dbReference type="NCBI Taxonomy" id="2766577"/>
    <lineage>
        <taxon>Bacteria</taxon>
        <taxon>Pseudomonadati</taxon>
        <taxon>Pseudomonadota</taxon>
        <taxon>Alphaproteobacteria</taxon>
        <taxon>Acetobacterales</taxon>
        <taxon>Acetobacteraceae</taxon>
        <taxon>Komagataeibacter</taxon>
    </lineage>
</organism>
<evidence type="ECO:0000256" key="5">
    <source>
        <dbReference type="ARBA" id="ARBA00023136"/>
    </source>
</evidence>
<keyword evidence="5 6" id="KW-0472">Membrane</keyword>
<evidence type="ECO:0000259" key="7">
    <source>
        <dbReference type="Pfam" id="PF00884"/>
    </source>
</evidence>
<dbReference type="InterPro" id="IPR050448">
    <property type="entry name" value="OpgB/LTA_synthase_biosynth"/>
</dbReference>
<dbReference type="Proteomes" id="UP000262371">
    <property type="component" value="Unassembled WGS sequence"/>
</dbReference>
<dbReference type="AlphaFoldDB" id="A0A371YYR6"/>
<keyword evidence="3 6" id="KW-0812">Transmembrane</keyword>
<keyword evidence="4 6" id="KW-1133">Transmembrane helix</keyword>
<dbReference type="SUPFAM" id="SSF53649">
    <property type="entry name" value="Alkaline phosphatase-like"/>
    <property type="match status" value="1"/>
</dbReference>
<evidence type="ECO:0000313" key="9">
    <source>
        <dbReference type="Proteomes" id="UP000262371"/>
    </source>
</evidence>
<evidence type="ECO:0000256" key="4">
    <source>
        <dbReference type="ARBA" id="ARBA00022989"/>
    </source>
</evidence>
<dbReference type="InterPro" id="IPR017850">
    <property type="entry name" value="Alkaline_phosphatase_core_sf"/>
</dbReference>
<dbReference type="Pfam" id="PF00884">
    <property type="entry name" value="Sulfatase"/>
    <property type="match status" value="1"/>
</dbReference>